<dbReference type="InterPro" id="IPR036767">
    <property type="entry name" value="ApaG_sf"/>
</dbReference>
<dbReference type="InterPro" id="IPR050718">
    <property type="entry name" value="ApaG-like"/>
</dbReference>
<dbReference type="Proteomes" id="UP000245535">
    <property type="component" value="Unassembled WGS sequence"/>
</dbReference>
<evidence type="ECO:0000313" key="3">
    <source>
        <dbReference type="Proteomes" id="UP000245535"/>
    </source>
</evidence>
<dbReference type="EMBL" id="QGDO01000002">
    <property type="protein sequence ID" value="PWJ43248.1"/>
    <property type="molecule type" value="Genomic_DNA"/>
</dbReference>
<keyword evidence="3" id="KW-1185">Reference proteome</keyword>
<name>A0A315ZEJ9_SEDFL</name>
<dbReference type="Gene3D" id="2.60.40.1470">
    <property type="entry name" value="ApaG domain"/>
    <property type="match status" value="1"/>
</dbReference>
<gene>
    <name evidence="2" type="ORF">BC781_102797</name>
</gene>
<dbReference type="SUPFAM" id="SSF110069">
    <property type="entry name" value="ApaG-like"/>
    <property type="match status" value="1"/>
</dbReference>
<evidence type="ECO:0000313" key="2">
    <source>
        <dbReference type="EMBL" id="PWJ43248.1"/>
    </source>
</evidence>
<comment type="caution">
    <text evidence="2">The sequence shown here is derived from an EMBL/GenBank/DDBJ whole genome shotgun (WGS) entry which is preliminary data.</text>
</comment>
<protein>
    <submittedName>
        <fullName evidence="2">ApaG protein</fullName>
    </submittedName>
</protein>
<dbReference type="NCBIfam" id="NF003967">
    <property type="entry name" value="PRK05461.1"/>
    <property type="match status" value="1"/>
</dbReference>
<dbReference type="PANTHER" id="PTHR47191">
    <property type="entry name" value="OS05G0170800 PROTEIN"/>
    <property type="match status" value="1"/>
</dbReference>
<dbReference type="Pfam" id="PF04379">
    <property type="entry name" value="DUF525"/>
    <property type="match status" value="1"/>
</dbReference>
<dbReference type="PROSITE" id="PS51087">
    <property type="entry name" value="APAG"/>
    <property type="match status" value="1"/>
</dbReference>
<sequence length="176" mass="20212">MYSSLCYQYYISTYTILANISEKNKNHQIENTISIKYSVETILTKLCNMVSAITNGVKVSVRAEYQPSYSDDKNQHHVFTYHIFIENNSEYTVQLLKRKWDISDSNGFQKVVAGEGVVGQQPTIEPGEGYQYVSGCNLRTNMGQMKGFYVMERMLDGHQFEVEIPAFNLIAPFKFN</sequence>
<dbReference type="InterPro" id="IPR007474">
    <property type="entry name" value="ApaG_domain"/>
</dbReference>
<evidence type="ECO:0000259" key="1">
    <source>
        <dbReference type="PROSITE" id="PS51087"/>
    </source>
</evidence>
<feature type="domain" description="ApaG" evidence="1">
    <location>
        <begin position="51"/>
        <end position="176"/>
    </location>
</feature>
<proteinExistence type="predicted"/>
<dbReference type="PANTHER" id="PTHR47191:SF2">
    <property type="entry name" value="OS05G0170800 PROTEIN"/>
    <property type="match status" value="1"/>
</dbReference>
<reference evidence="2 3" key="1">
    <citation type="submission" date="2018-03" db="EMBL/GenBank/DDBJ databases">
        <title>Genomic Encyclopedia of Archaeal and Bacterial Type Strains, Phase II (KMG-II): from individual species to whole genera.</title>
        <authorList>
            <person name="Goeker M."/>
        </authorList>
    </citation>
    <scope>NUCLEOTIDE SEQUENCE [LARGE SCALE GENOMIC DNA]</scope>
    <source>
        <strain evidence="2 3">DSM 28229</strain>
    </source>
</reference>
<dbReference type="AlphaFoldDB" id="A0A315ZEJ9"/>
<accession>A0A315ZEJ9</accession>
<organism evidence="2 3">
    <name type="scientific">Sediminitomix flava</name>
    <dbReference type="NCBI Taxonomy" id="379075"/>
    <lineage>
        <taxon>Bacteria</taxon>
        <taxon>Pseudomonadati</taxon>
        <taxon>Bacteroidota</taxon>
        <taxon>Cytophagia</taxon>
        <taxon>Cytophagales</taxon>
        <taxon>Flammeovirgaceae</taxon>
        <taxon>Sediminitomix</taxon>
    </lineage>
</organism>